<dbReference type="OrthoDB" id="2687058at2759"/>
<keyword evidence="6 13" id="KW-0812">Transmembrane</keyword>
<dbReference type="Pfam" id="PF23256">
    <property type="entry name" value="CHX17_2nd"/>
    <property type="match status" value="1"/>
</dbReference>
<dbReference type="PANTHER" id="PTHR32468:SF86">
    <property type="entry name" value="OS11G0123600 PROTEIN"/>
    <property type="match status" value="1"/>
</dbReference>
<keyword evidence="9" id="KW-0406">Ion transport</keyword>
<keyword evidence="4" id="KW-0813">Transport</keyword>
<feature type="transmembrane region" description="Helical" evidence="13">
    <location>
        <begin position="146"/>
        <end position="164"/>
    </location>
</feature>
<feature type="transmembrane region" description="Helical" evidence="13">
    <location>
        <begin position="184"/>
        <end position="204"/>
    </location>
</feature>
<evidence type="ECO:0000313" key="17">
    <source>
        <dbReference type="Proteomes" id="UP000504607"/>
    </source>
</evidence>
<evidence type="ECO:0000256" key="10">
    <source>
        <dbReference type="ARBA" id="ARBA00023136"/>
    </source>
</evidence>
<gene>
    <name evidence="18" type="primary">LOC105052415</name>
</gene>
<evidence type="ECO:0000313" key="18">
    <source>
        <dbReference type="RefSeq" id="XP_010931514.1"/>
    </source>
</evidence>
<dbReference type="PANTHER" id="PTHR32468">
    <property type="entry name" value="CATION/H + ANTIPORTER"/>
    <property type="match status" value="1"/>
</dbReference>
<keyword evidence="10 13" id="KW-0472">Membrane</keyword>
<dbReference type="Gene3D" id="1.20.1530.20">
    <property type="match status" value="1"/>
</dbReference>
<dbReference type="InterPro" id="IPR057290">
    <property type="entry name" value="CHX17_C"/>
</dbReference>
<keyword evidence="7" id="KW-0630">Potassium</keyword>
<dbReference type="RefSeq" id="XP_010931514.1">
    <property type="nucleotide sequence ID" value="XM_010933212.3"/>
</dbReference>
<dbReference type="InterPro" id="IPR057291">
    <property type="entry name" value="CHX17_2nd"/>
</dbReference>
<evidence type="ECO:0000259" key="14">
    <source>
        <dbReference type="Pfam" id="PF00999"/>
    </source>
</evidence>
<dbReference type="GO" id="GO:0012505">
    <property type="term" value="C:endomembrane system"/>
    <property type="evidence" value="ECO:0007669"/>
    <property type="project" value="TreeGrafter"/>
</dbReference>
<accession>A0A6I9RS34</accession>
<dbReference type="GeneID" id="105052415"/>
<feature type="transmembrane region" description="Helical" evidence="13">
    <location>
        <begin position="83"/>
        <end position="101"/>
    </location>
</feature>
<feature type="region of interest" description="Disordered" evidence="12">
    <location>
        <begin position="828"/>
        <end position="857"/>
    </location>
</feature>
<evidence type="ECO:0000259" key="16">
    <source>
        <dbReference type="Pfam" id="PF23259"/>
    </source>
</evidence>
<evidence type="ECO:0000256" key="11">
    <source>
        <dbReference type="ARBA" id="ARBA00038341"/>
    </source>
</evidence>
<feature type="transmembrane region" description="Helical" evidence="13">
    <location>
        <begin position="52"/>
        <end position="71"/>
    </location>
</feature>
<reference evidence="18" key="1">
    <citation type="submission" date="2025-08" db="UniProtKB">
        <authorList>
            <consortium name="RefSeq"/>
        </authorList>
    </citation>
    <scope>IDENTIFICATION</scope>
</reference>
<dbReference type="GO" id="GO:1902600">
    <property type="term" value="P:proton transmembrane transport"/>
    <property type="evidence" value="ECO:0007669"/>
    <property type="project" value="InterPro"/>
</dbReference>
<name>A0A6I9RS34_ELAGV</name>
<evidence type="ECO:0000256" key="7">
    <source>
        <dbReference type="ARBA" id="ARBA00022958"/>
    </source>
</evidence>
<dbReference type="GO" id="GO:0006813">
    <property type="term" value="P:potassium ion transport"/>
    <property type="evidence" value="ECO:0007669"/>
    <property type="project" value="UniProtKB-KW"/>
</dbReference>
<dbReference type="Pfam" id="PF00999">
    <property type="entry name" value="Na_H_Exchanger"/>
    <property type="match status" value="1"/>
</dbReference>
<feature type="domain" description="Cation/H(+) antiporter C-terminal" evidence="16">
    <location>
        <begin position="654"/>
        <end position="823"/>
    </location>
</feature>
<evidence type="ECO:0000256" key="4">
    <source>
        <dbReference type="ARBA" id="ARBA00022448"/>
    </source>
</evidence>
<keyword evidence="17" id="KW-1185">Reference proteome</keyword>
<evidence type="ECO:0000259" key="15">
    <source>
        <dbReference type="Pfam" id="PF23256"/>
    </source>
</evidence>
<dbReference type="GO" id="GO:0009941">
    <property type="term" value="C:chloroplast envelope"/>
    <property type="evidence" value="ECO:0007669"/>
    <property type="project" value="UniProtKB-SubCell"/>
</dbReference>
<evidence type="ECO:0000256" key="3">
    <source>
        <dbReference type="ARBA" id="ARBA00004141"/>
    </source>
</evidence>
<keyword evidence="8 13" id="KW-1133">Transmembrane helix</keyword>
<comment type="function">
    <text evidence="1">May function as sodium-coupled metabolite transporter across the chloroplast envelope.</text>
</comment>
<dbReference type="GO" id="GO:0016020">
    <property type="term" value="C:membrane"/>
    <property type="evidence" value="ECO:0007669"/>
    <property type="project" value="UniProtKB-SubCell"/>
</dbReference>
<dbReference type="InterPro" id="IPR006153">
    <property type="entry name" value="Cation/H_exchanger_TM"/>
</dbReference>
<organism evidence="17 18">
    <name type="scientific">Elaeis guineensis var. tenera</name>
    <name type="common">Oil palm</name>
    <dbReference type="NCBI Taxonomy" id="51953"/>
    <lineage>
        <taxon>Eukaryota</taxon>
        <taxon>Viridiplantae</taxon>
        <taxon>Streptophyta</taxon>
        <taxon>Embryophyta</taxon>
        <taxon>Tracheophyta</taxon>
        <taxon>Spermatophyta</taxon>
        <taxon>Magnoliopsida</taxon>
        <taxon>Liliopsida</taxon>
        <taxon>Arecaceae</taxon>
        <taxon>Arecoideae</taxon>
        <taxon>Cocoseae</taxon>
        <taxon>Elaeidinae</taxon>
        <taxon>Elaeis</taxon>
    </lineage>
</organism>
<proteinExistence type="inferred from homology"/>
<feature type="transmembrane region" description="Helical" evidence="13">
    <location>
        <begin position="250"/>
        <end position="275"/>
    </location>
</feature>
<evidence type="ECO:0000256" key="1">
    <source>
        <dbReference type="ARBA" id="ARBA00003198"/>
    </source>
</evidence>
<dbReference type="GO" id="GO:0015297">
    <property type="term" value="F:antiporter activity"/>
    <property type="evidence" value="ECO:0007669"/>
    <property type="project" value="InterPro"/>
</dbReference>
<evidence type="ECO:0000256" key="8">
    <source>
        <dbReference type="ARBA" id="ARBA00022989"/>
    </source>
</evidence>
<evidence type="ECO:0000256" key="5">
    <source>
        <dbReference type="ARBA" id="ARBA00022538"/>
    </source>
</evidence>
<feature type="transmembrane region" description="Helical" evidence="13">
    <location>
        <begin position="287"/>
        <end position="317"/>
    </location>
</feature>
<dbReference type="AlphaFoldDB" id="A0A6I9RS34"/>
<evidence type="ECO:0000256" key="6">
    <source>
        <dbReference type="ARBA" id="ARBA00022692"/>
    </source>
</evidence>
<comment type="subcellular location">
    <subcellularLocation>
        <location evidence="3">Membrane</location>
        <topology evidence="3">Multi-pass membrane protein</topology>
    </subcellularLocation>
    <subcellularLocation>
        <location evidence="2">Plastid</location>
        <location evidence="2">Chloroplast envelope</location>
    </subcellularLocation>
</comment>
<dbReference type="InParanoid" id="A0A6I9RS34"/>
<dbReference type="Proteomes" id="UP000504607">
    <property type="component" value="Chromosome 10"/>
</dbReference>
<comment type="similarity">
    <text evidence="11">Belongs to the monovalent cation:proton antiporter 2 (CPA2) transporter (TC 2.A.37) family. CHX (TC 2.A.37.4) subfamily.</text>
</comment>
<dbReference type="Pfam" id="PF23259">
    <property type="entry name" value="CHX17_C"/>
    <property type="match status" value="1"/>
</dbReference>
<feature type="domain" description="Cation/H(+) antiporter central" evidence="15">
    <location>
        <begin position="506"/>
        <end position="646"/>
    </location>
</feature>
<dbReference type="InterPro" id="IPR038770">
    <property type="entry name" value="Na+/solute_symporter_sf"/>
</dbReference>
<evidence type="ECO:0000256" key="12">
    <source>
        <dbReference type="SAM" id="MobiDB-lite"/>
    </source>
</evidence>
<evidence type="ECO:0000256" key="2">
    <source>
        <dbReference type="ARBA" id="ARBA00004119"/>
    </source>
</evidence>
<dbReference type="GO" id="GO:0006885">
    <property type="term" value="P:regulation of pH"/>
    <property type="evidence" value="ECO:0007669"/>
    <property type="project" value="TreeGrafter"/>
</dbReference>
<dbReference type="Gene3D" id="3.40.50.12370">
    <property type="match status" value="1"/>
</dbReference>
<feature type="transmembrane region" description="Helical" evidence="13">
    <location>
        <begin position="337"/>
        <end position="353"/>
    </location>
</feature>
<dbReference type="KEGG" id="egu:105052415"/>
<feature type="transmembrane region" description="Helical" evidence="13">
    <location>
        <begin position="216"/>
        <end position="238"/>
    </location>
</feature>
<dbReference type="InterPro" id="IPR050794">
    <property type="entry name" value="CPA2_transporter"/>
</dbReference>
<feature type="transmembrane region" description="Helical" evidence="13">
    <location>
        <begin position="113"/>
        <end position="134"/>
    </location>
</feature>
<feature type="domain" description="Cation/H+ exchanger transmembrane" evidence="14">
    <location>
        <begin position="66"/>
        <end position="448"/>
    </location>
</feature>
<protein>
    <submittedName>
        <fullName evidence="18">Cation/H(+) antiporter 15-like</fullName>
    </submittedName>
</protein>
<evidence type="ECO:0000256" key="9">
    <source>
        <dbReference type="ARBA" id="ARBA00023065"/>
    </source>
</evidence>
<sequence>MEDSNTGKNSSSPFLYVETNEGNNSMLVPVVCYAPIMSTKTGVWLEDSFLTFPFPLFLFQCLLIIATTRAIDFLLRPLRQPRYISEIVGGFVLSSSVMGQIPGFSQNVFPLSSLLTLDGVAHLGLIYYIFVAGIQMDVDSLRAREIRPLGFAAACMLPPLAITWKLGAKVHHLFGESTQKGAFLAFLGVAVIVTAFSVLARILAEMKLIGSDVGRISLSSASLTNSVTWMVLATAMALAREGGKEMEKSIYAMVSGVAFYVACRCLVRPVVVWLARQTPEGEEVDELHMCGILVGVMAAAFTADAIGMHAIYGAFLLGLMVPNGQFGEAIADKVEDLVMGLMMPLFLVLSGIRTDLSRIQSWQGVALLVLMVFASVASKVAASVLVAAFYKMPLHDGVTVGLLANCKGVTELVLLDIAKDSHIIEDQTYTILVLMSVLVTVAVSPLMTKVVKPVRRLVSYKRRTIWWSNPDSELRILACVHTPRQVPALISLLDISHPTKSSPIFVCALHLVELTGRTAALLVVNSAAPTAAAKDHHHQQHIPSLGRIQAQSDAITHAFVSYEQRAGGVTAQCLTAFSPYATMHEDVFAVGEDRHAAFIVLPFHMHQTVDGGMEVDHRAIRGVNEAILTGAPCSIGILVDRGLGASGHRESRYRVAVLFFGGPDDREALAFAARMVGHPRINLTVVRFVYGDGSSRQQQNHHERAAGRRSPRAEKVLTIMSEEDRERQLDEERLREFRARWGGDMVEYEEVVATNAEETMAAMKRVDERGRDLFVVGMGHGLESPLTEGMNEWSEFPELGPIGDLLASADFEATASVLVVQQTGARGGGPAVDMLMSPDSPGKLGRPFGNKRDGDRA</sequence>
<feature type="transmembrane region" description="Helical" evidence="13">
    <location>
        <begin position="365"/>
        <end position="390"/>
    </location>
</feature>
<keyword evidence="5" id="KW-0633">Potassium transport</keyword>
<evidence type="ECO:0000256" key="13">
    <source>
        <dbReference type="SAM" id="Phobius"/>
    </source>
</evidence>